<evidence type="ECO:0000313" key="3">
    <source>
        <dbReference type="Proteomes" id="UP001281614"/>
    </source>
</evidence>
<feature type="region of interest" description="Disordered" evidence="1">
    <location>
        <begin position="60"/>
        <end position="83"/>
    </location>
</feature>
<reference evidence="2" key="1">
    <citation type="submission" date="2023-02" db="EMBL/GenBank/DDBJ databases">
        <title>Colletotrichum kahawae CIFC_Que2 genome sequencing and assembly.</title>
        <authorList>
            <person name="Baroncelli R."/>
        </authorList>
    </citation>
    <scope>NUCLEOTIDE SEQUENCE</scope>
    <source>
        <strain evidence="2">CIFC_Que2</strain>
    </source>
</reference>
<evidence type="ECO:0000313" key="2">
    <source>
        <dbReference type="EMBL" id="KAK2763456.1"/>
    </source>
</evidence>
<sequence length="137" mass="15159">MAIQRRRRLQERLSLPAAVSEKAAPLTTTEDFRPILNPVLFVDFVSREWRTSLDGSQPLNGGMHAQMLQPSTNSSGMPPVSQDYKGGRSCSIVDVMLSLNVANGRRIGTFIWSRTLVGSTPTDGWIEVEILSSERLT</sequence>
<evidence type="ECO:0000256" key="1">
    <source>
        <dbReference type="SAM" id="MobiDB-lite"/>
    </source>
</evidence>
<dbReference type="AlphaFoldDB" id="A0AAD9YGR0"/>
<dbReference type="Proteomes" id="UP001281614">
    <property type="component" value="Unassembled WGS sequence"/>
</dbReference>
<accession>A0AAD9YGR0</accession>
<keyword evidence="3" id="KW-1185">Reference proteome</keyword>
<organism evidence="2 3">
    <name type="scientific">Colletotrichum kahawae</name>
    <name type="common">Coffee berry disease fungus</name>
    <dbReference type="NCBI Taxonomy" id="34407"/>
    <lineage>
        <taxon>Eukaryota</taxon>
        <taxon>Fungi</taxon>
        <taxon>Dikarya</taxon>
        <taxon>Ascomycota</taxon>
        <taxon>Pezizomycotina</taxon>
        <taxon>Sordariomycetes</taxon>
        <taxon>Hypocreomycetidae</taxon>
        <taxon>Glomerellales</taxon>
        <taxon>Glomerellaceae</taxon>
        <taxon>Colletotrichum</taxon>
        <taxon>Colletotrichum gloeosporioides species complex</taxon>
    </lineage>
</organism>
<proteinExistence type="predicted"/>
<dbReference type="EMBL" id="VYYT01000146">
    <property type="protein sequence ID" value="KAK2763456.1"/>
    <property type="molecule type" value="Genomic_DNA"/>
</dbReference>
<protein>
    <submittedName>
        <fullName evidence="2">Uncharacterized protein</fullName>
    </submittedName>
</protein>
<name>A0AAD9YGR0_COLKA</name>
<gene>
    <name evidence="2" type="ORF">CKAH01_05050</name>
</gene>
<comment type="caution">
    <text evidence="2">The sequence shown here is derived from an EMBL/GenBank/DDBJ whole genome shotgun (WGS) entry which is preliminary data.</text>
</comment>